<dbReference type="Pfam" id="PF14372">
    <property type="entry name" value="hAT-like_RNase-H"/>
    <property type="match status" value="1"/>
</dbReference>
<dbReference type="EMBL" id="JBBWWQ010000001">
    <property type="protein sequence ID" value="KAK8957622.1"/>
    <property type="molecule type" value="Genomic_DNA"/>
</dbReference>
<sequence length="529" mass="60749">MKNECMKLYEIERDRLLKVLRRVDKVALTSDCWTSNQSIGYLCITVHYIDSDWMLRHSIINFLDLDPPHSGQVIYDAIRESILQWGIQKKVMSITLDNASVNDVAARHLQQSLANSNHLYLRGKVFHVRCCAHILNILVQDGLREISSLVNIVREAVGYIRKSPLRLKSFAESAKLLGISTTRGLSSDVKTRWNSTYYMLDSAFHFRYVIHDFFRKDKGLVWDFGEETWQQFYKIKNILEVFESATKLFSGSSYPTCNLFLPALIAIKEVLDKSSTSDDEFIRGFVKPMKTKFDKYWSDCHLLMSLAIILDPRRKMLFITYAFNKLYNNYEATQKVNLVKESLFELFSTYWDSSSTGHNNSIISSESSSSAQVGVMRHSGATTQPQLITNSVLLGFDDFLSSSSSTQPLKNELELYLEESPVQPPLESRDRFDVLEWWKICSMKYMKLSKMAKDILTIPITTVASESAFSAGGRILDDYRSSLNPKTVNALVCSSHWIRSQHKHCVNVSIQNYLFTNIISTVLNYIYII</sequence>
<evidence type="ECO:0000313" key="4">
    <source>
        <dbReference type="EMBL" id="KAK8957622.1"/>
    </source>
</evidence>
<feature type="domain" description="HAT C-terminal dimerisation" evidence="2">
    <location>
        <begin position="412"/>
        <end position="498"/>
    </location>
</feature>
<dbReference type="SUPFAM" id="SSF53098">
    <property type="entry name" value="Ribonuclease H-like"/>
    <property type="match status" value="1"/>
</dbReference>
<keyword evidence="5" id="KW-1185">Reference proteome</keyword>
<dbReference type="InterPro" id="IPR052035">
    <property type="entry name" value="ZnF_BED_domain_contain"/>
</dbReference>
<evidence type="ECO:0000259" key="2">
    <source>
        <dbReference type="Pfam" id="PF05699"/>
    </source>
</evidence>
<evidence type="ECO:0000256" key="1">
    <source>
        <dbReference type="ARBA" id="ARBA00023125"/>
    </source>
</evidence>
<keyword evidence="1" id="KW-0238">DNA-binding</keyword>
<protein>
    <recommendedName>
        <fullName evidence="6">Transposase</fullName>
    </recommendedName>
</protein>
<evidence type="ECO:0000259" key="3">
    <source>
        <dbReference type="Pfam" id="PF14372"/>
    </source>
</evidence>
<evidence type="ECO:0008006" key="6">
    <source>
        <dbReference type="Google" id="ProtNLM"/>
    </source>
</evidence>
<accession>A0AAP0C416</accession>
<evidence type="ECO:0000313" key="5">
    <source>
        <dbReference type="Proteomes" id="UP001418222"/>
    </source>
</evidence>
<gene>
    <name evidence="4" type="ORF">KSP39_PZI001216</name>
</gene>
<comment type="caution">
    <text evidence="4">The sequence shown here is derived from an EMBL/GenBank/DDBJ whole genome shotgun (WGS) entry which is preliminary data.</text>
</comment>
<dbReference type="InterPro" id="IPR008906">
    <property type="entry name" value="HATC_C_dom"/>
</dbReference>
<dbReference type="InterPro" id="IPR025525">
    <property type="entry name" value="hAT-like_transposase_RNase-H"/>
</dbReference>
<dbReference type="Proteomes" id="UP001418222">
    <property type="component" value="Unassembled WGS sequence"/>
</dbReference>
<reference evidence="4 5" key="1">
    <citation type="journal article" date="2022" name="Nat. Plants">
        <title>Genomes of leafy and leafless Platanthera orchids illuminate the evolution of mycoheterotrophy.</title>
        <authorList>
            <person name="Li M.H."/>
            <person name="Liu K.W."/>
            <person name="Li Z."/>
            <person name="Lu H.C."/>
            <person name="Ye Q.L."/>
            <person name="Zhang D."/>
            <person name="Wang J.Y."/>
            <person name="Li Y.F."/>
            <person name="Zhong Z.M."/>
            <person name="Liu X."/>
            <person name="Yu X."/>
            <person name="Liu D.K."/>
            <person name="Tu X.D."/>
            <person name="Liu B."/>
            <person name="Hao Y."/>
            <person name="Liao X.Y."/>
            <person name="Jiang Y.T."/>
            <person name="Sun W.H."/>
            <person name="Chen J."/>
            <person name="Chen Y.Q."/>
            <person name="Ai Y."/>
            <person name="Zhai J.W."/>
            <person name="Wu S.S."/>
            <person name="Zhou Z."/>
            <person name="Hsiao Y.Y."/>
            <person name="Wu W.L."/>
            <person name="Chen Y.Y."/>
            <person name="Lin Y.F."/>
            <person name="Hsu J.L."/>
            <person name="Li C.Y."/>
            <person name="Wang Z.W."/>
            <person name="Zhao X."/>
            <person name="Zhong W.Y."/>
            <person name="Ma X.K."/>
            <person name="Ma L."/>
            <person name="Huang J."/>
            <person name="Chen G.Z."/>
            <person name="Huang M.Z."/>
            <person name="Huang L."/>
            <person name="Peng D.H."/>
            <person name="Luo Y.B."/>
            <person name="Zou S.Q."/>
            <person name="Chen S.P."/>
            <person name="Lan S."/>
            <person name="Tsai W.C."/>
            <person name="Van de Peer Y."/>
            <person name="Liu Z.J."/>
        </authorList>
    </citation>
    <scope>NUCLEOTIDE SEQUENCE [LARGE SCALE GENOMIC DNA]</scope>
    <source>
        <strain evidence="4">Lor287</strain>
    </source>
</reference>
<dbReference type="GO" id="GO:0003677">
    <property type="term" value="F:DNA binding"/>
    <property type="evidence" value="ECO:0007669"/>
    <property type="project" value="UniProtKB-KW"/>
</dbReference>
<dbReference type="Pfam" id="PF05699">
    <property type="entry name" value="Dimer_Tnp_hAT"/>
    <property type="match status" value="1"/>
</dbReference>
<organism evidence="4 5">
    <name type="scientific">Platanthera zijinensis</name>
    <dbReference type="NCBI Taxonomy" id="2320716"/>
    <lineage>
        <taxon>Eukaryota</taxon>
        <taxon>Viridiplantae</taxon>
        <taxon>Streptophyta</taxon>
        <taxon>Embryophyta</taxon>
        <taxon>Tracheophyta</taxon>
        <taxon>Spermatophyta</taxon>
        <taxon>Magnoliopsida</taxon>
        <taxon>Liliopsida</taxon>
        <taxon>Asparagales</taxon>
        <taxon>Orchidaceae</taxon>
        <taxon>Orchidoideae</taxon>
        <taxon>Orchideae</taxon>
        <taxon>Orchidinae</taxon>
        <taxon>Platanthera</taxon>
    </lineage>
</organism>
<dbReference type="GO" id="GO:0046983">
    <property type="term" value="F:protein dimerization activity"/>
    <property type="evidence" value="ECO:0007669"/>
    <property type="project" value="InterPro"/>
</dbReference>
<dbReference type="AlphaFoldDB" id="A0AAP0C416"/>
<dbReference type="PANTHER" id="PTHR46481:SF6">
    <property type="entry name" value="ZINC FINGER BED DOMAIN-CONTAINING PROTEIN RICESLEEPER 2-LIKE"/>
    <property type="match status" value="1"/>
</dbReference>
<dbReference type="PANTHER" id="PTHR46481">
    <property type="entry name" value="ZINC FINGER BED DOMAIN-CONTAINING PROTEIN 4"/>
    <property type="match status" value="1"/>
</dbReference>
<dbReference type="InterPro" id="IPR012337">
    <property type="entry name" value="RNaseH-like_sf"/>
</dbReference>
<feature type="domain" description="hAT-like transposase RNase-H fold" evidence="3">
    <location>
        <begin position="250"/>
        <end position="350"/>
    </location>
</feature>
<proteinExistence type="predicted"/>
<name>A0AAP0C416_9ASPA</name>